<sequence>MFRKISPPSTPPLTLTIDGKSVTAERGETVASVMMRQANPSCRHTPVHGSSRAPFCMMGVCFDCLAIVDGASSTQTCLVPVAEGMCVERQLGRPKVAS</sequence>
<accession>A0A543L847</accession>
<evidence type="ECO:0000256" key="2">
    <source>
        <dbReference type="SAM" id="MobiDB-lite"/>
    </source>
</evidence>
<name>A0A543L847_9BURK</name>
<dbReference type="SUPFAM" id="SSF54292">
    <property type="entry name" value="2Fe-2S ferredoxin-like"/>
    <property type="match status" value="1"/>
</dbReference>
<keyword evidence="1" id="KW-0560">Oxidoreductase</keyword>
<evidence type="ECO:0000256" key="1">
    <source>
        <dbReference type="ARBA" id="ARBA00023002"/>
    </source>
</evidence>
<comment type="caution">
    <text evidence="3">The sequence shown here is derived from an EMBL/GenBank/DDBJ whole genome shotgun (WGS) entry which is preliminary data.</text>
</comment>
<dbReference type="InterPro" id="IPR036010">
    <property type="entry name" value="2Fe-2S_ferredoxin-like_sf"/>
</dbReference>
<dbReference type="GO" id="GO:0016491">
    <property type="term" value="F:oxidoreductase activity"/>
    <property type="evidence" value="ECO:0007669"/>
    <property type="project" value="UniProtKB-KW"/>
</dbReference>
<dbReference type="Pfam" id="PF13510">
    <property type="entry name" value="Fer2_4"/>
    <property type="match status" value="1"/>
</dbReference>
<dbReference type="InterPro" id="IPR042204">
    <property type="entry name" value="2Fe-2S-bd_N"/>
</dbReference>
<reference evidence="3 4" key="1">
    <citation type="submission" date="2019-06" db="EMBL/GenBank/DDBJ databases">
        <title>Genomic Encyclopedia of Archaeal and Bacterial Type Strains, Phase II (KMG-II): from individual species to whole genera.</title>
        <authorList>
            <person name="Goeker M."/>
        </authorList>
    </citation>
    <scope>NUCLEOTIDE SEQUENCE [LARGE SCALE GENOMIC DNA]</scope>
    <source>
        <strain evidence="3 4">DSM 7270</strain>
    </source>
</reference>
<dbReference type="Gene3D" id="3.10.20.440">
    <property type="entry name" value="2Fe-2S iron-sulphur cluster binding domain, sarcosine oxidase, alpha subunit, N-terminal domain"/>
    <property type="match status" value="1"/>
</dbReference>
<dbReference type="Proteomes" id="UP000316993">
    <property type="component" value="Unassembled WGS sequence"/>
</dbReference>
<gene>
    <name evidence="3" type="ORF">BDD18_2189</name>
</gene>
<dbReference type="EMBL" id="VFPV01000002">
    <property type="protein sequence ID" value="TQN03505.1"/>
    <property type="molecule type" value="Genomic_DNA"/>
</dbReference>
<dbReference type="AlphaFoldDB" id="A0A543L847"/>
<organism evidence="3 4">
    <name type="scientific">Acidovorax temperans</name>
    <dbReference type="NCBI Taxonomy" id="80878"/>
    <lineage>
        <taxon>Bacteria</taxon>
        <taxon>Pseudomonadati</taxon>
        <taxon>Pseudomonadota</taxon>
        <taxon>Betaproteobacteria</taxon>
        <taxon>Burkholderiales</taxon>
        <taxon>Comamonadaceae</taxon>
        <taxon>Acidovorax</taxon>
    </lineage>
</organism>
<evidence type="ECO:0000313" key="4">
    <source>
        <dbReference type="Proteomes" id="UP000316993"/>
    </source>
</evidence>
<feature type="region of interest" description="Disordered" evidence="2">
    <location>
        <begin position="1"/>
        <end position="21"/>
    </location>
</feature>
<evidence type="ECO:0000313" key="3">
    <source>
        <dbReference type="EMBL" id="TQN03505.1"/>
    </source>
</evidence>
<proteinExistence type="predicted"/>
<protein>
    <submittedName>
        <fullName evidence="3">2Fe-2S iron-sulfur cluster protein</fullName>
    </submittedName>
</protein>
<dbReference type="GO" id="GO:0051536">
    <property type="term" value="F:iron-sulfur cluster binding"/>
    <property type="evidence" value="ECO:0007669"/>
    <property type="project" value="InterPro"/>
</dbReference>